<comment type="caution">
    <text evidence="1">The sequence shown here is derived from an EMBL/GenBank/DDBJ whole genome shotgun (WGS) entry which is preliminary data.</text>
</comment>
<evidence type="ECO:0008006" key="3">
    <source>
        <dbReference type="Google" id="ProtNLM"/>
    </source>
</evidence>
<evidence type="ECO:0000313" key="1">
    <source>
        <dbReference type="EMBL" id="GAA1390668.1"/>
    </source>
</evidence>
<dbReference type="Proteomes" id="UP001499863">
    <property type="component" value="Unassembled WGS sequence"/>
</dbReference>
<sequence length="378" mass="38710">MHAGTAVPPVRTVPADRALRAVRALLLVLAMLAALVGVSLPAAGAAHAAVPDRWGFAYLDNPAPPWPAYVPDTTRQWGSWSSPAANPVKVDHIGVGSYIVHFPLIAGPGGIAHVTAVGRTGGWCQVRGWVTAGSGQDVGVACYRPGGAPEDSRFTVLYTTSSGVPAPAVGGYGYVHSNTTGAVITQYNSTGATNAVGYGGPGVWKVWLPGLGQATPAGNIEVTAVDMANAARCKVGDWAPSAGGQTVIVNCYNAANAPFDTRWTLSYSEKRAVHGAALPPKSYGYLWFNGGVPAGTNFNSSGGVNTLAGSVPYNVTMPNIAVPSDTAQVTAFGPGPDYCGLALPWTRSSGTVNLNPLCFNGSGSPVPSRFLTAFTSAS</sequence>
<name>A0ABP4IKQ5_9ACTN</name>
<keyword evidence="2" id="KW-1185">Reference proteome</keyword>
<protein>
    <recommendedName>
        <fullName evidence="3">Secreted protein</fullName>
    </recommendedName>
</protein>
<gene>
    <name evidence="1" type="ORF">GCM10009639_19710</name>
</gene>
<evidence type="ECO:0000313" key="2">
    <source>
        <dbReference type="Proteomes" id="UP001499863"/>
    </source>
</evidence>
<proteinExistence type="predicted"/>
<organism evidence="1 2">
    <name type="scientific">Kitasatospora putterlickiae</name>
    <dbReference type="NCBI Taxonomy" id="221725"/>
    <lineage>
        <taxon>Bacteria</taxon>
        <taxon>Bacillati</taxon>
        <taxon>Actinomycetota</taxon>
        <taxon>Actinomycetes</taxon>
        <taxon>Kitasatosporales</taxon>
        <taxon>Streptomycetaceae</taxon>
        <taxon>Kitasatospora</taxon>
    </lineage>
</organism>
<accession>A0ABP4IKQ5</accession>
<reference evidence="2" key="1">
    <citation type="journal article" date="2019" name="Int. J. Syst. Evol. Microbiol.">
        <title>The Global Catalogue of Microorganisms (GCM) 10K type strain sequencing project: providing services to taxonomists for standard genome sequencing and annotation.</title>
        <authorList>
            <consortium name="The Broad Institute Genomics Platform"/>
            <consortium name="The Broad Institute Genome Sequencing Center for Infectious Disease"/>
            <person name="Wu L."/>
            <person name="Ma J."/>
        </authorList>
    </citation>
    <scope>NUCLEOTIDE SEQUENCE [LARGE SCALE GENOMIC DNA]</scope>
    <source>
        <strain evidence="2">JCM 12393</strain>
    </source>
</reference>
<dbReference type="EMBL" id="BAAAKJ010000099">
    <property type="protein sequence ID" value="GAA1390668.1"/>
    <property type="molecule type" value="Genomic_DNA"/>
</dbReference>